<comment type="function">
    <text evidence="5">Catalyzes the synthesis of gamma-glutamylcysteine (gamma-GC).</text>
</comment>
<evidence type="ECO:0000313" key="6">
    <source>
        <dbReference type="EMBL" id="KAB1640120.1"/>
    </source>
</evidence>
<evidence type="ECO:0000256" key="3">
    <source>
        <dbReference type="ARBA" id="ARBA00022840"/>
    </source>
</evidence>
<evidence type="ECO:0000256" key="2">
    <source>
        <dbReference type="ARBA" id="ARBA00022741"/>
    </source>
</evidence>
<dbReference type="Pfam" id="PF04107">
    <property type="entry name" value="GCS2"/>
    <property type="match status" value="1"/>
</dbReference>
<dbReference type="GO" id="GO:0006750">
    <property type="term" value="P:glutathione biosynthetic process"/>
    <property type="evidence" value="ECO:0007669"/>
    <property type="project" value="UniProtKB-UniRule"/>
</dbReference>
<accession>A0A6N6NMT5</accession>
<keyword evidence="3 5" id="KW-0067">ATP-binding</keyword>
<dbReference type="InterPro" id="IPR006336">
    <property type="entry name" value="GCS2"/>
</dbReference>
<evidence type="ECO:0000256" key="1">
    <source>
        <dbReference type="ARBA" id="ARBA00022598"/>
    </source>
</evidence>
<evidence type="ECO:0000313" key="7">
    <source>
        <dbReference type="Proteomes" id="UP000468668"/>
    </source>
</evidence>
<gene>
    <name evidence="6" type="ORF">F8C90_07495</name>
</gene>
<dbReference type="GO" id="GO:0004357">
    <property type="term" value="F:glutamate-cysteine ligase activity"/>
    <property type="evidence" value="ECO:0007669"/>
    <property type="project" value="UniProtKB-UniRule"/>
</dbReference>
<comment type="catalytic activity">
    <reaction evidence="4 5">
        <text>L-cysteine + L-glutamate + ATP = gamma-L-glutamyl-L-cysteine + ADP + phosphate + H(+)</text>
        <dbReference type="Rhea" id="RHEA:13285"/>
        <dbReference type="ChEBI" id="CHEBI:15378"/>
        <dbReference type="ChEBI" id="CHEBI:29985"/>
        <dbReference type="ChEBI" id="CHEBI:30616"/>
        <dbReference type="ChEBI" id="CHEBI:35235"/>
        <dbReference type="ChEBI" id="CHEBI:43474"/>
        <dbReference type="ChEBI" id="CHEBI:58173"/>
        <dbReference type="ChEBI" id="CHEBI:456216"/>
        <dbReference type="EC" id="6.3.2.2"/>
    </reaction>
</comment>
<dbReference type="EMBL" id="WAJR01000018">
    <property type="protein sequence ID" value="KAB1640120.1"/>
    <property type="molecule type" value="Genomic_DNA"/>
</dbReference>
<dbReference type="OrthoDB" id="9813383at2"/>
<protein>
    <recommendedName>
        <fullName evidence="5">Glutamate--cysteine ligase</fullName>
        <ecNumber evidence="5">6.3.2.2</ecNumber>
    </recommendedName>
</protein>
<organism evidence="6 7">
    <name type="scientific">Ellagibacter isourolithinifaciens</name>
    <dbReference type="NCBI Taxonomy" id="2137581"/>
    <lineage>
        <taxon>Bacteria</taxon>
        <taxon>Bacillati</taxon>
        <taxon>Actinomycetota</taxon>
        <taxon>Coriobacteriia</taxon>
        <taxon>Eggerthellales</taxon>
        <taxon>Eggerthellaceae</taxon>
        <taxon>Ellagibacter</taxon>
    </lineage>
</organism>
<dbReference type="PANTHER" id="PTHR34378">
    <property type="entry name" value="GLUTAMATE--CYSTEINE LIGASE, CHLOROPLASTIC"/>
    <property type="match status" value="1"/>
</dbReference>
<dbReference type="SUPFAM" id="SSF55931">
    <property type="entry name" value="Glutamine synthetase/guanido kinase"/>
    <property type="match status" value="1"/>
</dbReference>
<dbReference type="GO" id="GO:0005524">
    <property type="term" value="F:ATP binding"/>
    <property type="evidence" value="ECO:0007669"/>
    <property type="project" value="UniProtKB-UniRule"/>
</dbReference>
<comment type="similarity">
    <text evidence="5">Belongs to the glutamate--cysteine ligase type 2 family. EgtA subfamily.</text>
</comment>
<name>A0A6N6NMT5_9ACTN</name>
<dbReference type="InterPro" id="IPR014746">
    <property type="entry name" value="Gln_synth/guanido_kin_cat_dom"/>
</dbReference>
<proteinExistence type="inferred from homology"/>
<reference evidence="6 7" key="1">
    <citation type="submission" date="2019-09" db="EMBL/GenBank/DDBJ databases">
        <title>Whole genome shotgun sequencing (WGS) of Ellagibacter isourolithinifaciens DSM 104140(T) and Adlercreutzia muris DSM 29508(T).</title>
        <authorList>
            <person name="Stoll D.A."/>
            <person name="Danylec N."/>
            <person name="Huch M."/>
        </authorList>
    </citation>
    <scope>NUCLEOTIDE SEQUENCE [LARGE SCALE GENOMIC DNA]</scope>
    <source>
        <strain evidence="6 7">DSM 104140</strain>
    </source>
</reference>
<sequence>MEMYDRNVDAIAAFIESGCIADEGALGIELEHIIVREDSSPVNYSGEDGIQSALEVLRADYPQATYDAEGDLLGVARPGEAVTIEPAAQVELSAGPFHELASAKACFEQFEEKLCGVLAPKRAKLAKSGYHPTARATSLELIPKQRYEYMNRYLGSVSPFGPCMMRGSASTQVSIDYTSADDCVRKYRVASALSPVLSLICDNSPIFEGAPRTHRMVRTEIWQHCDPERCGIVPGAVEGSFTLRDYARWVYDTPAILVPDGQGGWREDSRRFSEIYAERPMSRAEVEHALSMVFPDVRLKTYLEIRPADAMPVPYVVAYAALVKGIFYCEESLTRVERLFEGIAANDIEQAKNSLQERGYAGEIYGRSAAEFADEVMAAARAGLSDNERGFLEPLEKLVAARTTLADRE</sequence>
<comment type="caution">
    <text evidence="6">The sequence shown here is derived from an EMBL/GenBank/DDBJ whole genome shotgun (WGS) entry which is preliminary data.</text>
</comment>
<dbReference type="EC" id="6.3.2.2" evidence="5"/>
<dbReference type="Gene3D" id="3.30.590.20">
    <property type="match status" value="1"/>
</dbReference>
<dbReference type="AlphaFoldDB" id="A0A6N6NMT5"/>
<keyword evidence="1 5" id="KW-0436">Ligase</keyword>
<keyword evidence="7" id="KW-1185">Reference proteome</keyword>
<dbReference type="PANTHER" id="PTHR34378:SF1">
    <property type="entry name" value="GLUTAMATE--CYSTEINE LIGASE, CHLOROPLASTIC"/>
    <property type="match status" value="1"/>
</dbReference>
<dbReference type="InterPro" id="IPR035434">
    <property type="entry name" value="GCL_bact_plant"/>
</dbReference>
<evidence type="ECO:0000256" key="4">
    <source>
        <dbReference type="ARBA" id="ARBA00048819"/>
    </source>
</evidence>
<keyword evidence="2 5" id="KW-0547">Nucleotide-binding</keyword>
<evidence type="ECO:0000256" key="5">
    <source>
        <dbReference type="PIRNR" id="PIRNR017901"/>
    </source>
</evidence>
<dbReference type="PIRSF" id="PIRSF017901">
    <property type="entry name" value="GCL"/>
    <property type="match status" value="1"/>
</dbReference>
<dbReference type="Proteomes" id="UP000468668">
    <property type="component" value="Unassembled WGS sequence"/>
</dbReference>